<dbReference type="PANTHER" id="PTHR11008">
    <property type="entry name" value="PROTEIN TAKEOUT-LIKE PROTEIN"/>
    <property type="match status" value="1"/>
</dbReference>
<dbReference type="STRING" id="1661398.A0A482VKQ7"/>
<accession>A0A482VKQ7</accession>
<evidence type="ECO:0000313" key="6">
    <source>
        <dbReference type="Proteomes" id="UP000292052"/>
    </source>
</evidence>
<evidence type="ECO:0000256" key="4">
    <source>
        <dbReference type="SAM" id="SignalP"/>
    </source>
</evidence>
<evidence type="ECO:0000256" key="1">
    <source>
        <dbReference type="ARBA" id="ARBA00022729"/>
    </source>
</evidence>
<dbReference type="InterPro" id="IPR038606">
    <property type="entry name" value="To_sf"/>
</dbReference>
<keyword evidence="2" id="KW-0090">Biological rhythms</keyword>
<protein>
    <submittedName>
        <fullName evidence="5">JHBP domain containing protein</fullName>
    </submittedName>
</protein>
<evidence type="ECO:0000256" key="2">
    <source>
        <dbReference type="ARBA" id="ARBA00023108"/>
    </source>
</evidence>
<comment type="similarity">
    <text evidence="3">Belongs to the TO family.</text>
</comment>
<reference evidence="5 6" key="1">
    <citation type="submission" date="2017-03" db="EMBL/GenBank/DDBJ databases">
        <title>Genome of the blue death feigning beetle - Asbolus verrucosus.</title>
        <authorList>
            <person name="Rider S.D."/>
        </authorList>
    </citation>
    <scope>NUCLEOTIDE SEQUENCE [LARGE SCALE GENOMIC DNA]</scope>
    <source>
        <strain evidence="5">Butters</strain>
        <tissue evidence="5">Head and leg muscle</tissue>
    </source>
</reference>
<dbReference type="FunFam" id="3.15.10.30:FF:000001">
    <property type="entry name" value="Takeout-like protein 1"/>
    <property type="match status" value="1"/>
</dbReference>
<dbReference type="Gene3D" id="3.15.10.30">
    <property type="entry name" value="Haemolymph juvenile hormone binding protein"/>
    <property type="match status" value="1"/>
</dbReference>
<dbReference type="GO" id="GO:0007623">
    <property type="term" value="P:circadian rhythm"/>
    <property type="evidence" value="ECO:0007669"/>
    <property type="project" value="UniProtKB-ARBA"/>
</dbReference>
<dbReference type="Pfam" id="PF06585">
    <property type="entry name" value="JHBP"/>
    <property type="match status" value="1"/>
</dbReference>
<evidence type="ECO:0000256" key="3">
    <source>
        <dbReference type="ARBA" id="ARBA00060902"/>
    </source>
</evidence>
<dbReference type="OrthoDB" id="8190514at2759"/>
<evidence type="ECO:0000313" key="5">
    <source>
        <dbReference type="EMBL" id="RZC33360.1"/>
    </source>
</evidence>
<feature type="chain" id="PRO_5019801093" evidence="4">
    <location>
        <begin position="18"/>
        <end position="241"/>
    </location>
</feature>
<dbReference type="InterPro" id="IPR010562">
    <property type="entry name" value="Haemolymph_juvenile_hormone-bd"/>
</dbReference>
<dbReference type="PANTHER" id="PTHR11008:SF32">
    <property type="entry name" value="CIRCADIAN CLOCK-CONTROLLED PROTEIN DAYWAKE-RELATED"/>
    <property type="match status" value="1"/>
</dbReference>
<dbReference type="Proteomes" id="UP000292052">
    <property type="component" value="Unassembled WGS sequence"/>
</dbReference>
<keyword evidence="6" id="KW-1185">Reference proteome</keyword>
<dbReference type="EMBL" id="QDEB01089577">
    <property type="protein sequence ID" value="RZC33360.1"/>
    <property type="molecule type" value="Genomic_DNA"/>
</dbReference>
<name>A0A482VKQ7_ASBVE</name>
<dbReference type="GO" id="GO:0005615">
    <property type="term" value="C:extracellular space"/>
    <property type="evidence" value="ECO:0007669"/>
    <property type="project" value="TreeGrafter"/>
</dbReference>
<feature type="signal peptide" evidence="4">
    <location>
        <begin position="1"/>
        <end position="17"/>
    </location>
</feature>
<gene>
    <name evidence="5" type="ORF">BDFB_009062</name>
</gene>
<keyword evidence="1 4" id="KW-0732">Signal</keyword>
<dbReference type="AlphaFoldDB" id="A0A482VKQ7"/>
<dbReference type="SMART" id="SM00700">
    <property type="entry name" value="JHBP"/>
    <property type="match status" value="1"/>
</dbReference>
<organism evidence="5 6">
    <name type="scientific">Asbolus verrucosus</name>
    <name type="common">Desert ironclad beetle</name>
    <dbReference type="NCBI Taxonomy" id="1661398"/>
    <lineage>
        <taxon>Eukaryota</taxon>
        <taxon>Metazoa</taxon>
        <taxon>Ecdysozoa</taxon>
        <taxon>Arthropoda</taxon>
        <taxon>Hexapoda</taxon>
        <taxon>Insecta</taxon>
        <taxon>Pterygota</taxon>
        <taxon>Neoptera</taxon>
        <taxon>Endopterygota</taxon>
        <taxon>Coleoptera</taxon>
        <taxon>Polyphaga</taxon>
        <taxon>Cucujiformia</taxon>
        <taxon>Tenebrionidae</taxon>
        <taxon>Pimeliinae</taxon>
        <taxon>Asbolus</taxon>
    </lineage>
</organism>
<comment type="caution">
    <text evidence="5">The sequence shown here is derived from an EMBL/GenBank/DDBJ whole genome shotgun (WGS) entry which is preliminary data.</text>
</comment>
<proteinExistence type="inferred from homology"/>
<sequence>MRLSILLTVCVYSASQSVKLPPNFQKCNRKDPDFQKCVLEAAQSGLSQLTKPFEEVSLPTLDPLDVVELRVGTASKVVNFDQKNCKLYGIDKTEFSKFEFDFEKKSLYAEGVVPELQKNCDYELEGKILLLPLTGTVPSEVSIKNMTVTALSHYEETKKGNRTFLKFGNTKLTLDPGFMSFYFGNILHNDQFSEKINEDFNRNWEKVFGDFKEEYEENFGVIVENLINRFFSKVSLEEAFD</sequence>